<evidence type="ECO:0000313" key="2">
    <source>
        <dbReference type="EMBL" id="MCX2562221.1"/>
    </source>
</evidence>
<accession>A0ABT3QAB5</accession>
<proteinExistence type="predicted"/>
<organism evidence="2 3">
    <name type="scientific">Acetobacter farinalis</name>
    <dbReference type="NCBI Taxonomy" id="1260984"/>
    <lineage>
        <taxon>Bacteria</taxon>
        <taxon>Pseudomonadati</taxon>
        <taxon>Pseudomonadota</taxon>
        <taxon>Alphaproteobacteria</taxon>
        <taxon>Acetobacterales</taxon>
        <taxon>Acetobacteraceae</taxon>
        <taxon>Acetobacter</taxon>
    </lineage>
</organism>
<dbReference type="RefSeq" id="WP_166123557.1">
    <property type="nucleotide sequence ID" value="NZ_JBHLZV010000059.1"/>
</dbReference>
<sequence length="168" mass="18387">MLLEWALLIREMDYTVTTEGPDAGKVFVISRMPAFQAERWGRAFLHAATVGTPFEARAVYADAIAEVARSEIGLNVLRSVDPALSDPLEKELRDCIKIKPDPARPAVTRPIIDGDFEDIGTFIDLQQVAFGFNTGFFQAVSRSLPALASERDREASSTTPTSAPSSEQ</sequence>
<name>A0ABT3QAB5_9PROT</name>
<gene>
    <name evidence="2" type="ORF">OQ252_12570</name>
</gene>
<evidence type="ECO:0000313" key="3">
    <source>
        <dbReference type="Proteomes" id="UP001526446"/>
    </source>
</evidence>
<protein>
    <submittedName>
        <fullName evidence="2">Uncharacterized protein</fullName>
    </submittedName>
</protein>
<feature type="compositionally biased region" description="Low complexity" evidence="1">
    <location>
        <begin position="156"/>
        <end position="168"/>
    </location>
</feature>
<reference evidence="2 3" key="1">
    <citation type="submission" date="2022-11" db="EMBL/GenBank/DDBJ databases">
        <title>Genome sequencing of Acetobacter type strain.</title>
        <authorList>
            <person name="Heo J."/>
            <person name="Lee D."/>
            <person name="Han B.-H."/>
            <person name="Hong S.-B."/>
            <person name="Kwon S.-W."/>
        </authorList>
    </citation>
    <scope>NUCLEOTIDE SEQUENCE [LARGE SCALE GENOMIC DNA]</scope>
    <source>
        <strain evidence="2 3">KACC 21251</strain>
    </source>
</reference>
<dbReference type="EMBL" id="JAPIUX010000029">
    <property type="protein sequence ID" value="MCX2562221.1"/>
    <property type="molecule type" value="Genomic_DNA"/>
</dbReference>
<evidence type="ECO:0000256" key="1">
    <source>
        <dbReference type="SAM" id="MobiDB-lite"/>
    </source>
</evidence>
<comment type="caution">
    <text evidence="2">The sequence shown here is derived from an EMBL/GenBank/DDBJ whole genome shotgun (WGS) entry which is preliminary data.</text>
</comment>
<feature type="region of interest" description="Disordered" evidence="1">
    <location>
        <begin position="148"/>
        <end position="168"/>
    </location>
</feature>
<dbReference type="Proteomes" id="UP001526446">
    <property type="component" value="Unassembled WGS sequence"/>
</dbReference>
<keyword evidence="3" id="KW-1185">Reference proteome</keyword>